<dbReference type="PANTHER" id="PTHR11759">
    <property type="entry name" value="40S RIBOSOMAL PROTEIN S14/30S RIBOSOMAL PROTEIN S11"/>
    <property type="match status" value="1"/>
</dbReference>
<protein>
    <recommendedName>
        <fullName evidence="4">Small ribosomal subunit protein uS11</fullName>
    </recommendedName>
</protein>
<dbReference type="HAMAP" id="MF_01310">
    <property type="entry name" value="Ribosomal_uS11"/>
    <property type="match status" value="1"/>
</dbReference>
<sequence length="139" mass="14954">MAETKPTTKQQSVTKAKKTSAIHFKSGQGKMYVKSTFNTTYVTFTDTNGNTICWSSAGTCGFKGAKRSTPFAATTIIEEGIRKAKTLGMTGVDAYLKGPGPGKDAALRVLKTSGVEINMLADTTPIPHNGCRPRKHRRV</sequence>
<dbReference type="STRING" id="1618392.UW41_C0002G0082"/>
<dbReference type="GO" id="GO:1990904">
    <property type="term" value="C:ribonucleoprotein complex"/>
    <property type="evidence" value="ECO:0007669"/>
    <property type="project" value="UniProtKB-KW"/>
</dbReference>
<evidence type="ECO:0000256" key="3">
    <source>
        <dbReference type="ARBA" id="ARBA00023274"/>
    </source>
</evidence>
<keyword evidence="4" id="KW-0694">RNA-binding</keyword>
<dbReference type="InterPro" id="IPR001971">
    <property type="entry name" value="Ribosomal_uS11"/>
</dbReference>
<dbReference type="EMBL" id="LCIE01000002">
    <property type="protein sequence ID" value="KKT49806.1"/>
    <property type="molecule type" value="Genomic_DNA"/>
</dbReference>
<keyword evidence="3 4" id="KW-0687">Ribonucleoprotein</keyword>
<comment type="function">
    <text evidence="4">Located on the platform of the 30S subunit, it bridges several disparate RNA helices of the 16S rRNA. Forms part of the Shine-Dalgarno cleft in the 70S ribosome.</text>
</comment>
<dbReference type="Pfam" id="PF00411">
    <property type="entry name" value="Ribosomal_S11"/>
    <property type="match status" value="1"/>
</dbReference>
<keyword evidence="2 4" id="KW-0689">Ribosomal protein</keyword>
<dbReference type="GO" id="GO:0005840">
    <property type="term" value="C:ribosome"/>
    <property type="evidence" value="ECO:0007669"/>
    <property type="project" value="UniProtKB-KW"/>
</dbReference>
<evidence type="ECO:0000256" key="2">
    <source>
        <dbReference type="ARBA" id="ARBA00022980"/>
    </source>
</evidence>
<dbReference type="SUPFAM" id="SSF53137">
    <property type="entry name" value="Translational machinery components"/>
    <property type="match status" value="1"/>
</dbReference>
<evidence type="ECO:0000313" key="5">
    <source>
        <dbReference type="EMBL" id="KKT49806.1"/>
    </source>
</evidence>
<dbReference type="AlphaFoldDB" id="A0A0G1HRM9"/>
<dbReference type="Gene3D" id="3.30.420.80">
    <property type="entry name" value="Ribosomal protein S11"/>
    <property type="match status" value="1"/>
</dbReference>
<evidence type="ECO:0000256" key="4">
    <source>
        <dbReference type="HAMAP-Rule" id="MF_01310"/>
    </source>
</evidence>
<keyword evidence="4" id="KW-0699">rRNA-binding</keyword>
<evidence type="ECO:0000313" key="6">
    <source>
        <dbReference type="Proteomes" id="UP000034172"/>
    </source>
</evidence>
<evidence type="ECO:0000256" key="1">
    <source>
        <dbReference type="ARBA" id="ARBA00006194"/>
    </source>
</evidence>
<dbReference type="GO" id="GO:0003735">
    <property type="term" value="F:structural constituent of ribosome"/>
    <property type="evidence" value="ECO:0007669"/>
    <property type="project" value="InterPro"/>
</dbReference>
<comment type="subunit">
    <text evidence="4">Part of the 30S ribosomal subunit. Interacts with proteins S7 and S18. Binds to IF-3.</text>
</comment>
<dbReference type="GO" id="GO:0006412">
    <property type="term" value="P:translation"/>
    <property type="evidence" value="ECO:0007669"/>
    <property type="project" value="UniProtKB-UniRule"/>
</dbReference>
<dbReference type="GO" id="GO:0019843">
    <property type="term" value="F:rRNA binding"/>
    <property type="evidence" value="ECO:0007669"/>
    <property type="project" value="UniProtKB-UniRule"/>
</dbReference>
<dbReference type="InterPro" id="IPR036967">
    <property type="entry name" value="Ribosomal_uS11_sf"/>
</dbReference>
<name>A0A0G1HRM9_9BACT</name>
<gene>
    <name evidence="4" type="primary">rpsK</name>
    <name evidence="5" type="ORF">UW41_C0002G0082</name>
</gene>
<dbReference type="PIRSF" id="PIRSF002131">
    <property type="entry name" value="Ribosomal_S11"/>
    <property type="match status" value="1"/>
</dbReference>
<comment type="caution">
    <text evidence="5">The sequence shown here is derived from an EMBL/GenBank/DDBJ whole genome shotgun (WGS) entry which is preliminary data.</text>
</comment>
<dbReference type="PATRIC" id="fig|1618392.3.peg.138"/>
<organism evidence="5 6">
    <name type="scientific">Candidatus Collierbacteria bacterium GW2011_GWC2_44_18</name>
    <dbReference type="NCBI Taxonomy" id="1618392"/>
    <lineage>
        <taxon>Bacteria</taxon>
        <taxon>Candidatus Collieribacteriota</taxon>
    </lineage>
</organism>
<comment type="similarity">
    <text evidence="1 4">Belongs to the universal ribosomal protein uS11 family.</text>
</comment>
<reference evidence="5 6" key="1">
    <citation type="journal article" date="2015" name="Nature">
        <title>rRNA introns, odd ribosomes, and small enigmatic genomes across a large radiation of phyla.</title>
        <authorList>
            <person name="Brown C.T."/>
            <person name="Hug L.A."/>
            <person name="Thomas B.C."/>
            <person name="Sharon I."/>
            <person name="Castelle C.J."/>
            <person name="Singh A."/>
            <person name="Wilkins M.J."/>
            <person name="Williams K.H."/>
            <person name="Banfield J.F."/>
        </authorList>
    </citation>
    <scope>NUCLEOTIDE SEQUENCE [LARGE SCALE GENOMIC DNA]</scope>
</reference>
<dbReference type="NCBIfam" id="NF003698">
    <property type="entry name" value="PRK05309.1"/>
    <property type="match status" value="1"/>
</dbReference>
<dbReference type="Proteomes" id="UP000034172">
    <property type="component" value="Unassembled WGS sequence"/>
</dbReference>
<proteinExistence type="inferred from homology"/>
<accession>A0A0G1HRM9</accession>